<dbReference type="EMBL" id="QFPW01000005">
    <property type="protein sequence ID" value="PZQ50155.1"/>
    <property type="molecule type" value="Genomic_DNA"/>
</dbReference>
<feature type="domain" description="FecR protein" evidence="2">
    <location>
        <begin position="105"/>
        <end position="190"/>
    </location>
</feature>
<evidence type="ECO:0000259" key="2">
    <source>
        <dbReference type="Pfam" id="PF04773"/>
    </source>
</evidence>
<dbReference type="Gene3D" id="3.55.50.30">
    <property type="match status" value="1"/>
</dbReference>
<sequence length="298" mass="31118">MVSETDRIEAEAARWVARLGSADATEADRAGFAAWRAADARHAAAFAEFDQLWGELRAAPIPASRLATLRRRRAAVPALILLAGIGLGALLGPEALLRLRADAIAGVGEIRHMTLPDGSELDLDSGAAVALDFDGAARRVVVLRGAVFAEARPDPARPFTLESPRIVARALGTRFGVDGDAVVVAQGTVEARGGGALVTLRGGEGARLADGHFETEAIGPAATAWREGRLVVSGQPLSEVLAELGRYRRGRVVLLDRGAGAREVSGVFDLADPDQALGVLADATGLRLTRLPGLAILR</sequence>
<comment type="caution">
    <text evidence="4">The sequence shown here is derived from an EMBL/GenBank/DDBJ whole genome shotgun (WGS) entry which is preliminary data.</text>
</comment>
<feature type="transmembrane region" description="Helical" evidence="1">
    <location>
        <begin position="74"/>
        <end position="92"/>
    </location>
</feature>
<dbReference type="InterPro" id="IPR012373">
    <property type="entry name" value="Ferrdict_sens_TM"/>
</dbReference>
<dbReference type="GO" id="GO:0016989">
    <property type="term" value="F:sigma factor antagonist activity"/>
    <property type="evidence" value="ECO:0007669"/>
    <property type="project" value="TreeGrafter"/>
</dbReference>
<dbReference type="Gene3D" id="2.60.120.1440">
    <property type="match status" value="1"/>
</dbReference>
<reference evidence="4 5" key="1">
    <citation type="submission" date="2017-08" db="EMBL/GenBank/DDBJ databases">
        <title>Infants hospitalized years apart are colonized by the same room-sourced microbial strains.</title>
        <authorList>
            <person name="Brooks B."/>
            <person name="Olm M.R."/>
            <person name="Firek B.A."/>
            <person name="Baker R."/>
            <person name="Thomas B.C."/>
            <person name="Morowitz M.J."/>
            <person name="Banfield J.F."/>
        </authorList>
    </citation>
    <scope>NUCLEOTIDE SEQUENCE [LARGE SCALE GENOMIC DNA]</scope>
    <source>
        <strain evidence="4">S2_005_002_R2_34</strain>
    </source>
</reference>
<dbReference type="PANTHER" id="PTHR30273:SF2">
    <property type="entry name" value="PROTEIN FECR"/>
    <property type="match status" value="1"/>
</dbReference>
<proteinExistence type="predicted"/>
<keyword evidence="1" id="KW-0472">Membrane</keyword>
<dbReference type="InterPro" id="IPR032623">
    <property type="entry name" value="FecR_N"/>
</dbReference>
<feature type="domain" description="FecR N-terminal" evidence="3">
    <location>
        <begin position="11"/>
        <end position="51"/>
    </location>
</feature>
<dbReference type="AlphaFoldDB" id="A0A2W5NHC5"/>
<dbReference type="Pfam" id="PF04773">
    <property type="entry name" value="FecR"/>
    <property type="match status" value="1"/>
</dbReference>
<evidence type="ECO:0000256" key="1">
    <source>
        <dbReference type="SAM" id="Phobius"/>
    </source>
</evidence>
<evidence type="ECO:0000313" key="4">
    <source>
        <dbReference type="EMBL" id="PZQ50155.1"/>
    </source>
</evidence>
<protein>
    <submittedName>
        <fullName evidence="4">Iron dicitrate transport regulator FecR</fullName>
    </submittedName>
</protein>
<keyword evidence="1" id="KW-1133">Transmembrane helix</keyword>
<dbReference type="Proteomes" id="UP000249185">
    <property type="component" value="Unassembled WGS sequence"/>
</dbReference>
<dbReference type="Pfam" id="PF16220">
    <property type="entry name" value="DUF4880"/>
    <property type="match status" value="1"/>
</dbReference>
<evidence type="ECO:0000259" key="3">
    <source>
        <dbReference type="Pfam" id="PF16220"/>
    </source>
</evidence>
<keyword evidence="1" id="KW-0812">Transmembrane</keyword>
<gene>
    <name evidence="4" type="ORF">DI556_08795</name>
</gene>
<dbReference type="PANTHER" id="PTHR30273">
    <property type="entry name" value="PERIPLASMIC SIGNAL SENSOR AND SIGMA FACTOR ACTIVATOR FECR-RELATED"/>
    <property type="match status" value="1"/>
</dbReference>
<organism evidence="4 5">
    <name type="scientific">Rhodovulum sulfidophilum</name>
    <name type="common">Rhodobacter sulfidophilus</name>
    <dbReference type="NCBI Taxonomy" id="35806"/>
    <lineage>
        <taxon>Bacteria</taxon>
        <taxon>Pseudomonadati</taxon>
        <taxon>Pseudomonadota</taxon>
        <taxon>Alphaproteobacteria</taxon>
        <taxon>Rhodobacterales</taxon>
        <taxon>Paracoccaceae</taxon>
        <taxon>Rhodovulum</taxon>
    </lineage>
</organism>
<dbReference type="InterPro" id="IPR006860">
    <property type="entry name" value="FecR"/>
</dbReference>
<accession>A0A2W5NHC5</accession>
<evidence type="ECO:0000313" key="5">
    <source>
        <dbReference type="Proteomes" id="UP000249185"/>
    </source>
</evidence>
<dbReference type="PIRSF" id="PIRSF018266">
    <property type="entry name" value="FecR"/>
    <property type="match status" value="1"/>
</dbReference>
<name>A0A2W5NHC5_RHOSU</name>